<proteinExistence type="predicted"/>
<accession>A0A9P4NHC7</accession>
<feature type="compositionally biased region" description="Low complexity" evidence="1">
    <location>
        <begin position="24"/>
        <end position="38"/>
    </location>
</feature>
<organism evidence="2 3">
    <name type="scientific">Tothia fuscella</name>
    <dbReference type="NCBI Taxonomy" id="1048955"/>
    <lineage>
        <taxon>Eukaryota</taxon>
        <taxon>Fungi</taxon>
        <taxon>Dikarya</taxon>
        <taxon>Ascomycota</taxon>
        <taxon>Pezizomycotina</taxon>
        <taxon>Dothideomycetes</taxon>
        <taxon>Pleosporomycetidae</taxon>
        <taxon>Venturiales</taxon>
        <taxon>Cylindrosympodiaceae</taxon>
        <taxon>Tothia</taxon>
    </lineage>
</organism>
<feature type="compositionally biased region" description="Basic residues" evidence="1">
    <location>
        <begin position="215"/>
        <end position="232"/>
    </location>
</feature>
<feature type="compositionally biased region" description="Acidic residues" evidence="1">
    <location>
        <begin position="307"/>
        <end position="321"/>
    </location>
</feature>
<reference evidence="2" key="1">
    <citation type="journal article" date="2020" name="Stud. Mycol.">
        <title>101 Dothideomycetes genomes: a test case for predicting lifestyles and emergence of pathogens.</title>
        <authorList>
            <person name="Haridas S."/>
            <person name="Albert R."/>
            <person name="Binder M."/>
            <person name="Bloem J."/>
            <person name="Labutti K."/>
            <person name="Salamov A."/>
            <person name="Andreopoulos B."/>
            <person name="Baker S."/>
            <person name="Barry K."/>
            <person name="Bills G."/>
            <person name="Bluhm B."/>
            <person name="Cannon C."/>
            <person name="Castanera R."/>
            <person name="Culley D."/>
            <person name="Daum C."/>
            <person name="Ezra D."/>
            <person name="Gonzalez J."/>
            <person name="Henrissat B."/>
            <person name="Kuo A."/>
            <person name="Liang C."/>
            <person name="Lipzen A."/>
            <person name="Lutzoni F."/>
            <person name="Magnuson J."/>
            <person name="Mondo S."/>
            <person name="Nolan M."/>
            <person name="Ohm R."/>
            <person name="Pangilinan J."/>
            <person name="Park H.-J."/>
            <person name="Ramirez L."/>
            <person name="Alfaro M."/>
            <person name="Sun H."/>
            <person name="Tritt A."/>
            <person name="Yoshinaga Y."/>
            <person name="Zwiers L.-H."/>
            <person name="Turgeon B."/>
            <person name="Goodwin S."/>
            <person name="Spatafora J."/>
            <person name="Crous P."/>
            <person name="Grigoriev I."/>
        </authorList>
    </citation>
    <scope>NUCLEOTIDE SEQUENCE</scope>
    <source>
        <strain evidence="2">CBS 130266</strain>
    </source>
</reference>
<feature type="region of interest" description="Disordered" evidence="1">
    <location>
        <begin position="215"/>
        <end position="245"/>
    </location>
</feature>
<feature type="compositionally biased region" description="Acidic residues" evidence="1">
    <location>
        <begin position="101"/>
        <end position="122"/>
    </location>
</feature>
<feature type="compositionally biased region" description="Acidic residues" evidence="1">
    <location>
        <begin position="145"/>
        <end position="162"/>
    </location>
</feature>
<comment type="caution">
    <text evidence="2">The sequence shown here is derived from an EMBL/GenBank/DDBJ whole genome shotgun (WGS) entry which is preliminary data.</text>
</comment>
<feature type="region of interest" description="Disordered" evidence="1">
    <location>
        <begin position="1"/>
        <end position="182"/>
    </location>
</feature>
<gene>
    <name evidence="2" type="ORF">EJ08DRAFT_489172</name>
</gene>
<evidence type="ECO:0000313" key="2">
    <source>
        <dbReference type="EMBL" id="KAF2421838.1"/>
    </source>
</evidence>
<feature type="compositionally biased region" description="Acidic residues" evidence="1">
    <location>
        <begin position="76"/>
        <end position="90"/>
    </location>
</feature>
<evidence type="ECO:0000313" key="3">
    <source>
        <dbReference type="Proteomes" id="UP000800235"/>
    </source>
</evidence>
<sequence>MEVPLGSERFTFPNARPSSPPATPESSSRSRNISSTSSFGIQENKRYGFINFGLSPPENLAPRGPDHHFSYTPPDREDESSDSSDSDSDSNDVGPPSSAGDGEDDEGNHGDEEDGEEEDSSSEAESRGDASELRRPSFDRRFNEETDVTLEEVSENDMEHDDAEIIRPDETEDADSEIEVPEPESKDLLDALKNLQCDPEAQEKAHEFEEAQLKKYRRKKKRWSMGGLKKRSHAESVGSSSSDNADIELIEDFHQLGSSARRLRRRTQGPVDAERPRTSLLFEAPPRELEELGFISGLDQAPPLVSDSEDDSSSADEDDDEEILVVEEHVVDEDMLVPAWLMQVDSDISRPTTAIDPEMSRPTTVI</sequence>
<keyword evidence="3" id="KW-1185">Reference proteome</keyword>
<dbReference type="EMBL" id="MU007095">
    <property type="protein sequence ID" value="KAF2421838.1"/>
    <property type="molecule type" value="Genomic_DNA"/>
</dbReference>
<feature type="region of interest" description="Disordered" evidence="1">
    <location>
        <begin position="295"/>
        <end position="321"/>
    </location>
</feature>
<feature type="compositionally biased region" description="Basic and acidic residues" evidence="1">
    <location>
        <begin position="124"/>
        <end position="144"/>
    </location>
</feature>
<dbReference type="AlphaFoldDB" id="A0A9P4NHC7"/>
<name>A0A9P4NHC7_9PEZI</name>
<feature type="compositionally biased region" description="Low complexity" evidence="1">
    <location>
        <begin position="91"/>
        <end position="100"/>
    </location>
</feature>
<evidence type="ECO:0000256" key="1">
    <source>
        <dbReference type="SAM" id="MobiDB-lite"/>
    </source>
</evidence>
<dbReference type="OrthoDB" id="4186058at2759"/>
<dbReference type="Proteomes" id="UP000800235">
    <property type="component" value="Unassembled WGS sequence"/>
</dbReference>
<protein>
    <submittedName>
        <fullName evidence="2">Uncharacterized protein</fullName>
    </submittedName>
</protein>
<feature type="compositionally biased region" description="Acidic residues" evidence="1">
    <location>
        <begin position="170"/>
        <end position="182"/>
    </location>
</feature>
<feature type="region of interest" description="Disordered" evidence="1">
    <location>
        <begin position="258"/>
        <end position="283"/>
    </location>
</feature>